<name>A0ABS9USF5_9BACT</name>
<dbReference type="Proteomes" id="UP001165488">
    <property type="component" value="Unassembled WGS sequence"/>
</dbReference>
<evidence type="ECO:0000313" key="2">
    <source>
        <dbReference type="EMBL" id="MCH7399557.1"/>
    </source>
</evidence>
<proteinExistence type="predicted"/>
<dbReference type="RefSeq" id="WP_241276051.1">
    <property type="nucleotide sequence ID" value="NZ_JAKZGS010000017.1"/>
</dbReference>
<keyword evidence="1" id="KW-0812">Transmembrane</keyword>
<evidence type="ECO:0000313" key="3">
    <source>
        <dbReference type="Proteomes" id="UP001165488"/>
    </source>
</evidence>
<protein>
    <submittedName>
        <fullName evidence="2">Uncharacterized protein</fullName>
    </submittedName>
</protein>
<sequence length="70" mass="6785">MRELSIEKMEMVSGGKNAVGCAAGIITMAAIAGFALSNPVGFGAAFLYGAGSGILASTTGAAALAIMEAC</sequence>
<gene>
    <name evidence="2" type="ORF">MM236_16255</name>
</gene>
<feature type="transmembrane region" description="Helical" evidence="1">
    <location>
        <begin position="18"/>
        <end position="36"/>
    </location>
</feature>
<evidence type="ECO:0000256" key="1">
    <source>
        <dbReference type="SAM" id="Phobius"/>
    </source>
</evidence>
<organism evidence="2 3">
    <name type="scientific">Belliella calami</name>
    <dbReference type="NCBI Taxonomy" id="2923436"/>
    <lineage>
        <taxon>Bacteria</taxon>
        <taxon>Pseudomonadati</taxon>
        <taxon>Bacteroidota</taxon>
        <taxon>Cytophagia</taxon>
        <taxon>Cytophagales</taxon>
        <taxon>Cyclobacteriaceae</taxon>
        <taxon>Belliella</taxon>
    </lineage>
</organism>
<keyword evidence="3" id="KW-1185">Reference proteome</keyword>
<keyword evidence="1" id="KW-0472">Membrane</keyword>
<dbReference type="EMBL" id="JAKZGS010000017">
    <property type="protein sequence ID" value="MCH7399557.1"/>
    <property type="molecule type" value="Genomic_DNA"/>
</dbReference>
<accession>A0ABS9USF5</accession>
<feature type="transmembrane region" description="Helical" evidence="1">
    <location>
        <begin position="42"/>
        <end position="66"/>
    </location>
</feature>
<comment type="caution">
    <text evidence="2">The sequence shown here is derived from an EMBL/GenBank/DDBJ whole genome shotgun (WGS) entry which is preliminary data.</text>
</comment>
<keyword evidence="1" id="KW-1133">Transmembrane helix</keyword>
<reference evidence="2" key="1">
    <citation type="submission" date="2022-03" db="EMBL/GenBank/DDBJ databases">
        <title>De novo assembled genomes of Belliella spp. (Cyclobacteriaceae) strains.</title>
        <authorList>
            <person name="Szabo A."/>
            <person name="Korponai K."/>
            <person name="Felfoldi T."/>
        </authorList>
    </citation>
    <scope>NUCLEOTIDE SEQUENCE</scope>
    <source>
        <strain evidence="2">DSM 107340</strain>
    </source>
</reference>